<evidence type="ECO:0000313" key="1">
    <source>
        <dbReference type="EMBL" id="WRQ87256.1"/>
    </source>
</evidence>
<accession>A0ABZ1C724</accession>
<dbReference type="EMBL" id="CP139781">
    <property type="protein sequence ID" value="WRQ87256.1"/>
    <property type="molecule type" value="Genomic_DNA"/>
</dbReference>
<organism evidence="1 2">
    <name type="scientific">Actomonas aquatica</name>
    <dbReference type="NCBI Taxonomy" id="2866162"/>
    <lineage>
        <taxon>Bacteria</taxon>
        <taxon>Pseudomonadati</taxon>
        <taxon>Verrucomicrobiota</taxon>
        <taxon>Opitutia</taxon>
        <taxon>Opitutales</taxon>
        <taxon>Opitutaceae</taxon>
        <taxon>Actomonas</taxon>
    </lineage>
</organism>
<dbReference type="Proteomes" id="UP000738431">
    <property type="component" value="Chromosome"/>
</dbReference>
<reference evidence="1 2" key="1">
    <citation type="submission" date="2021-08" db="EMBL/GenBank/DDBJ databases">
        <authorList>
            <person name="Zhang D."/>
            <person name="Zhang A."/>
            <person name="Wang L."/>
        </authorList>
    </citation>
    <scope>NUCLEOTIDE SEQUENCE [LARGE SCALE GENOMIC DNA]</scope>
    <source>
        <strain evidence="1 2">WL0086</strain>
    </source>
</reference>
<name>A0ABZ1C724_9BACT</name>
<dbReference type="RefSeq" id="WP_221029331.1">
    <property type="nucleotide sequence ID" value="NZ_CP139781.1"/>
</dbReference>
<evidence type="ECO:0000313" key="2">
    <source>
        <dbReference type="Proteomes" id="UP000738431"/>
    </source>
</evidence>
<sequence>MCAEQIIVLHELPAIEKIVRDETWLEGERRGCWVDPHDPVVSENVCAIIMRLGAMMREQVQREHPELAA</sequence>
<gene>
    <name evidence="1" type="ORF">K1X11_020780</name>
</gene>
<keyword evidence="2" id="KW-1185">Reference proteome</keyword>
<proteinExistence type="predicted"/>
<reference evidence="1 2" key="2">
    <citation type="submission" date="2023-12" db="EMBL/GenBank/DDBJ databases">
        <title>Description of an unclassified Opitutus bacterium of Verrucomicrobiota.</title>
        <authorList>
            <person name="Zhang D.-F."/>
        </authorList>
    </citation>
    <scope>NUCLEOTIDE SEQUENCE [LARGE SCALE GENOMIC DNA]</scope>
    <source>
        <strain evidence="1 2">WL0086</strain>
    </source>
</reference>
<protein>
    <submittedName>
        <fullName evidence="1">Uncharacterized protein</fullName>
    </submittedName>
</protein>